<evidence type="ECO:0000313" key="2">
    <source>
        <dbReference type="EMBL" id="OSX80409.1"/>
    </source>
</evidence>
<gene>
    <name evidence="2" type="ORF">BU14_0052s0025</name>
</gene>
<name>A0A1X6PHQ9_PORUM</name>
<dbReference type="EMBL" id="KV918775">
    <property type="protein sequence ID" value="OSX80409.1"/>
    <property type="molecule type" value="Genomic_DNA"/>
</dbReference>
<dbReference type="Gene3D" id="3.40.50.1820">
    <property type="entry name" value="alpha/beta hydrolase"/>
    <property type="match status" value="1"/>
</dbReference>
<dbReference type="SUPFAM" id="SSF53474">
    <property type="entry name" value="alpha/beta-Hydrolases"/>
    <property type="match status" value="1"/>
</dbReference>
<evidence type="ECO:0000313" key="3">
    <source>
        <dbReference type="Proteomes" id="UP000218209"/>
    </source>
</evidence>
<evidence type="ECO:0008006" key="4">
    <source>
        <dbReference type="Google" id="ProtNLM"/>
    </source>
</evidence>
<dbReference type="Proteomes" id="UP000218209">
    <property type="component" value="Unassembled WGS sequence"/>
</dbReference>
<keyword evidence="3" id="KW-1185">Reference proteome</keyword>
<feature type="region of interest" description="Disordered" evidence="1">
    <location>
        <begin position="154"/>
        <end position="186"/>
    </location>
</feature>
<proteinExistence type="predicted"/>
<dbReference type="AlphaFoldDB" id="A0A1X6PHQ9"/>
<reference evidence="2 3" key="1">
    <citation type="submission" date="2017-03" db="EMBL/GenBank/DDBJ databases">
        <title>WGS assembly of Porphyra umbilicalis.</title>
        <authorList>
            <person name="Brawley S.H."/>
            <person name="Blouin N.A."/>
            <person name="Ficko-Blean E."/>
            <person name="Wheeler G.L."/>
            <person name="Lohr M."/>
            <person name="Goodson H.V."/>
            <person name="Jenkins J.W."/>
            <person name="Blaby-Haas C.E."/>
            <person name="Helliwell K.E."/>
            <person name="Chan C."/>
            <person name="Marriage T."/>
            <person name="Bhattacharya D."/>
            <person name="Klein A.S."/>
            <person name="Badis Y."/>
            <person name="Brodie J."/>
            <person name="Cao Y."/>
            <person name="Collen J."/>
            <person name="Dittami S.M."/>
            <person name="Gachon C.M."/>
            <person name="Green B.R."/>
            <person name="Karpowicz S."/>
            <person name="Kim J.W."/>
            <person name="Kudahl U."/>
            <person name="Lin S."/>
            <person name="Michel G."/>
            <person name="Mittag M."/>
            <person name="Olson B.J."/>
            <person name="Pangilinan J."/>
            <person name="Peng Y."/>
            <person name="Qiu H."/>
            <person name="Shu S."/>
            <person name="Singer J.T."/>
            <person name="Smith A.G."/>
            <person name="Sprecher B.N."/>
            <person name="Wagner V."/>
            <person name="Wang W."/>
            <person name="Wang Z.-Y."/>
            <person name="Yan J."/>
            <person name="Yarish C."/>
            <person name="Zoeuner-Riek S."/>
            <person name="Zhuang Y."/>
            <person name="Zou Y."/>
            <person name="Lindquist E.A."/>
            <person name="Grimwood J."/>
            <person name="Barry K."/>
            <person name="Rokhsar D.S."/>
            <person name="Schmutz J."/>
            <person name="Stiller J.W."/>
            <person name="Grossman A.R."/>
            <person name="Prochnik S.E."/>
        </authorList>
    </citation>
    <scope>NUCLEOTIDE SEQUENCE [LARGE SCALE GENOMIC DNA]</scope>
    <source>
        <strain evidence="2">4086291</strain>
    </source>
</reference>
<evidence type="ECO:0000256" key="1">
    <source>
        <dbReference type="SAM" id="MobiDB-lite"/>
    </source>
</evidence>
<organism evidence="2 3">
    <name type="scientific">Porphyra umbilicalis</name>
    <name type="common">Purple laver</name>
    <name type="synonym">Red alga</name>
    <dbReference type="NCBI Taxonomy" id="2786"/>
    <lineage>
        <taxon>Eukaryota</taxon>
        <taxon>Rhodophyta</taxon>
        <taxon>Bangiophyceae</taxon>
        <taxon>Bangiales</taxon>
        <taxon>Bangiaceae</taxon>
        <taxon>Porphyra</taxon>
    </lineage>
</organism>
<sequence length="351" mass="36011">MVSGGGNARGSASRISGKSKKGAQRWNEKEREVSSTDSAGRPRRWGVSGRRHWHRLLGARVAAAGPRAIAAGRQAARRGLERACATDDCRRAHGASAARGSQTLVSILAALSATYTDLTNLDECGTDDGGGGVGGTLNRPDAEVVPHWLRHRRAGAPKADADAGGGGRPDPPPPTASTRSSPRRCGGRVPRARIVLFGYSLGAAAAADETLPGRAGEPGAVIVSGGRTPRPAWVVAAAAAAGGRVIVRRGRLDVLAPFRTAARLRDLLAAAGAAVTLEADTWAGHFLQRARGGRGGRGGTPRHRAAGVRRARQRRRWGGRSGGGGEKGRGVSCTGDEGGGCVGGWCSPRGA</sequence>
<protein>
    <recommendedName>
        <fullName evidence="4">Phospholipase/carboxylesterase/thioesterase domain-containing protein</fullName>
    </recommendedName>
</protein>
<feature type="compositionally biased region" description="Basic residues" evidence="1">
    <location>
        <begin position="300"/>
        <end position="318"/>
    </location>
</feature>
<accession>A0A1X6PHQ9</accession>
<feature type="region of interest" description="Disordered" evidence="1">
    <location>
        <begin position="291"/>
        <end position="333"/>
    </location>
</feature>
<dbReference type="InterPro" id="IPR029058">
    <property type="entry name" value="AB_hydrolase_fold"/>
</dbReference>
<feature type="region of interest" description="Disordered" evidence="1">
    <location>
        <begin position="1"/>
        <end position="47"/>
    </location>
</feature>